<dbReference type="PROSITE" id="PS00211">
    <property type="entry name" value="ABC_TRANSPORTER_1"/>
    <property type="match status" value="1"/>
</dbReference>
<dbReference type="InterPro" id="IPR015854">
    <property type="entry name" value="ABC_transpr_LolD-like"/>
</dbReference>
<gene>
    <name evidence="4" type="ORF">G4223_08165</name>
</gene>
<reference evidence="4 5" key="1">
    <citation type="submission" date="2020-02" db="EMBL/GenBank/DDBJ databases">
        <authorList>
            <person name="Dziuba M."/>
            <person name="Kuznetsov B."/>
            <person name="Mardanov A."/>
            <person name="Ravin N."/>
            <person name="Grouzdev D."/>
        </authorList>
    </citation>
    <scope>NUCLEOTIDE SEQUENCE [LARGE SCALE GENOMIC DNA]</scope>
    <source>
        <strain evidence="4 5">SpK</strain>
    </source>
</reference>
<dbReference type="PROSITE" id="PS50893">
    <property type="entry name" value="ABC_TRANSPORTER_2"/>
    <property type="match status" value="1"/>
</dbReference>
<evidence type="ECO:0000256" key="2">
    <source>
        <dbReference type="ARBA" id="ARBA00022840"/>
    </source>
</evidence>
<dbReference type="InterPro" id="IPR017871">
    <property type="entry name" value="ABC_transporter-like_CS"/>
</dbReference>
<dbReference type="InterPro" id="IPR027417">
    <property type="entry name" value="P-loop_NTPase"/>
</dbReference>
<dbReference type="AlphaFoldDB" id="A0A7C9QTG7"/>
<dbReference type="Pfam" id="PF00005">
    <property type="entry name" value="ABC_tran"/>
    <property type="match status" value="1"/>
</dbReference>
<organism evidence="4 5">
    <name type="scientific">Magnetospirillum aberrantis SpK</name>
    <dbReference type="NCBI Taxonomy" id="908842"/>
    <lineage>
        <taxon>Bacteria</taxon>
        <taxon>Pseudomonadati</taxon>
        <taxon>Pseudomonadota</taxon>
        <taxon>Alphaproteobacteria</taxon>
        <taxon>Rhodospirillales</taxon>
        <taxon>Rhodospirillaceae</taxon>
        <taxon>Magnetospirillum</taxon>
    </lineage>
</organism>
<dbReference type="Gene3D" id="3.40.50.300">
    <property type="entry name" value="P-loop containing nucleotide triphosphate hydrolases"/>
    <property type="match status" value="1"/>
</dbReference>
<evidence type="ECO:0000259" key="3">
    <source>
        <dbReference type="PROSITE" id="PS50893"/>
    </source>
</evidence>
<evidence type="ECO:0000256" key="1">
    <source>
        <dbReference type="ARBA" id="ARBA00022741"/>
    </source>
</evidence>
<dbReference type="GO" id="GO:0005886">
    <property type="term" value="C:plasma membrane"/>
    <property type="evidence" value="ECO:0007669"/>
    <property type="project" value="TreeGrafter"/>
</dbReference>
<dbReference type="GO" id="GO:0016887">
    <property type="term" value="F:ATP hydrolysis activity"/>
    <property type="evidence" value="ECO:0007669"/>
    <property type="project" value="InterPro"/>
</dbReference>
<comment type="caution">
    <text evidence="4">The sequence shown here is derived from an EMBL/GenBank/DDBJ whole genome shotgun (WGS) entry which is preliminary data.</text>
</comment>
<proteinExistence type="predicted"/>
<dbReference type="GO" id="GO:0005524">
    <property type="term" value="F:ATP binding"/>
    <property type="evidence" value="ECO:0007669"/>
    <property type="project" value="UniProtKB-KW"/>
</dbReference>
<evidence type="ECO:0000313" key="5">
    <source>
        <dbReference type="Proteomes" id="UP000480684"/>
    </source>
</evidence>
<dbReference type="InterPro" id="IPR003439">
    <property type="entry name" value="ABC_transporter-like_ATP-bd"/>
</dbReference>
<dbReference type="RefSeq" id="WP_163677555.1">
    <property type="nucleotide sequence ID" value="NZ_JAAIYP010000034.1"/>
</dbReference>
<name>A0A7C9QTG7_9PROT</name>
<keyword evidence="1" id="KW-0547">Nucleotide-binding</keyword>
<dbReference type="SMART" id="SM00382">
    <property type="entry name" value="AAA"/>
    <property type="match status" value="1"/>
</dbReference>
<protein>
    <submittedName>
        <fullName evidence="4">ATP-binding cassette domain-containing protein</fullName>
    </submittedName>
</protein>
<feature type="domain" description="ABC transporter" evidence="3">
    <location>
        <begin position="9"/>
        <end position="247"/>
    </location>
</feature>
<keyword evidence="2 4" id="KW-0067">ATP-binding</keyword>
<dbReference type="SUPFAM" id="SSF52540">
    <property type="entry name" value="P-loop containing nucleoside triphosphate hydrolases"/>
    <property type="match status" value="1"/>
</dbReference>
<dbReference type="InterPro" id="IPR003593">
    <property type="entry name" value="AAA+_ATPase"/>
</dbReference>
<dbReference type="EMBL" id="JAAIYP010000034">
    <property type="protein sequence ID" value="NFV80082.1"/>
    <property type="molecule type" value="Genomic_DNA"/>
</dbReference>
<accession>A0A7C9QTG7</accession>
<sequence>MTGPEPTTVAVDNVQVTRRAEEGKTFTLHADHVRISSANGGICTIEGATGTGKTTLLKALAGLEWIDEGSVAWRISGGDEFRLHRDCDEPTLMDIRKKRFGVAFQHSPLQPQLTVIDNLIFRLFLANDGLNKEDAANKSKEMLRNFLIASELNIFDGFCAKYPYELSGGQKQRVALAQAFVHDPNVVFADEPTASLDQATEEQVIAFFKGWSSAPGRLLIWVTHSEERGNSRLRIESRGPSASSVVMGG</sequence>
<dbReference type="Proteomes" id="UP000480684">
    <property type="component" value="Unassembled WGS sequence"/>
</dbReference>
<evidence type="ECO:0000313" key="4">
    <source>
        <dbReference type="EMBL" id="NFV80082.1"/>
    </source>
</evidence>
<dbReference type="GO" id="GO:0022857">
    <property type="term" value="F:transmembrane transporter activity"/>
    <property type="evidence" value="ECO:0007669"/>
    <property type="project" value="TreeGrafter"/>
</dbReference>
<dbReference type="PANTHER" id="PTHR24220">
    <property type="entry name" value="IMPORT ATP-BINDING PROTEIN"/>
    <property type="match status" value="1"/>
</dbReference>
<keyword evidence="5" id="KW-1185">Reference proteome</keyword>